<gene>
    <name evidence="1" type="ORF">CEE36_04405</name>
</gene>
<dbReference type="InterPro" id="IPR011856">
    <property type="entry name" value="tRNA_endonuc-like_dom_sf"/>
</dbReference>
<evidence type="ECO:0000313" key="1">
    <source>
        <dbReference type="EMBL" id="TKJ43281.1"/>
    </source>
</evidence>
<name>A0A532V7V6_UNCT6</name>
<evidence type="ECO:0008006" key="3">
    <source>
        <dbReference type="Google" id="ProtNLM"/>
    </source>
</evidence>
<dbReference type="EMBL" id="NJBO01000005">
    <property type="protein sequence ID" value="TKJ43281.1"/>
    <property type="molecule type" value="Genomic_DNA"/>
</dbReference>
<protein>
    <recommendedName>
        <fullName evidence="3">DUF4365 domain-containing protein</fullName>
    </recommendedName>
</protein>
<sequence length="163" mass="19107">MPCPYFGTGRMNTGLSNITKGKIGELEVIKTLLSWGLEVYIAAVDEKHTDILIRRETMRRPYLRIQVKTRFSDGEFQLDKYPNKEDFWFVFVLVDNDEVINHWIIPATKLNSKECKEYLKSNGKAIRLAGKEKKNWYFNLQGTKYFGLESLKEWSQGKNVKFD</sequence>
<accession>A0A532V7V6</accession>
<reference evidence="1 2" key="1">
    <citation type="submission" date="2017-06" db="EMBL/GenBank/DDBJ databases">
        <title>Novel microbial phyla capable of carbon fixation and sulfur reduction in deep-sea sediments.</title>
        <authorList>
            <person name="Huang J."/>
            <person name="Baker B."/>
            <person name="Wang Y."/>
        </authorList>
    </citation>
    <scope>NUCLEOTIDE SEQUENCE [LARGE SCALE GENOMIC DNA]</scope>
    <source>
        <strain evidence="1">B3_TA06</strain>
    </source>
</reference>
<comment type="caution">
    <text evidence="1">The sequence shown here is derived from an EMBL/GenBank/DDBJ whole genome shotgun (WGS) entry which is preliminary data.</text>
</comment>
<evidence type="ECO:0000313" key="2">
    <source>
        <dbReference type="Proteomes" id="UP000317778"/>
    </source>
</evidence>
<organism evidence="1 2">
    <name type="scientific">candidate division TA06 bacterium B3_TA06</name>
    <dbReference type="NCBI Taxonomy" id="2012487"/>
    <lineage>
        <taxon>Bacteria</taxon>
        <taxon>Bacteria division TA06</taxon>
    </lineage>
</organism>
<dbReference type="Gene3D" id="3.40.1350.10">
    <property type="match status" value="1"/>
</dbReference>
<proteinExistence type="predicted"/>
<dbReference type="GO" id="GO:0003676">
    <property type="term" value="F:nucleic acid binding"/>
    <property type="evidence" value="ECO:0007669"/>
    <property type="project" value="InterPro"/>
</dbReference>
<dbReference type="Proteomes" id="UP000317778">
    <property type="component" value="Unassembled WGS sequence"/>
</dbReference>
<dbReference type="AlphaFoldDB" id="A0A532V7V6"/>